<dbReference type="PROSITE" id="PS50102">
    <property type="entry name" value="RRM"/>
    <property type="match status" value="1"/>
</dbReference>
<dbReference type="AlphaFoldDB" id="A0A7S1XBH5"/>
<evidence type="ECO:0000256" key="2">
    <source>
        <dbReference type="PROSITE-ProRule" id="PRU00176"/>
    </source>
</evidence>
<dbReference type="InterPro" id="IPR051229">
    <property type="entry name" value="ALYREF_mRNA_export"/>
</dbReference>
<reference evidence="5" key="1">
    <citation type="submission" date="2021-01" db="EMBL/GenBank/DDBJ databases">
        <authorList>
            <person name="Corre E."/>
            <person name="Pelletier E."/>
            <person name="Niang G."/>
            <person name="Scheremetjew M."/>
            <person name="Finn R."/>
            <person name="Kale V."/>
            <person name="Holt S."/>
            <person name="Cochrane G."/>
            <person name="Meng A."/>
            <person name="Brown T."/>
            <person name="Cohen L."/>
        </authorList>
    </citation>
    <scope>NUCLEOTIDE SEQUENCE</scope>
    <source>
        <strain evidence="5">SAG 36.94</strain>
    </source>
</reference>
<gene>
    <name evidence="5" type="ORF">CCAE0312_LOCUS1268</name>
</gene>
<dbReference type="PANTHER" id="PTHR19965:SF35">
    <property type="entry name" value="RNA ANNEALING PROTEIN YRA1"/>
    <property type="match status" value="1"/>
</dbReference>
<evidence type="ECO:0000256" key="3">
    <source>
        <dbReference type="SAM" id="MobiDB-lite"/>
    </source>
</evidence>
<proteinExistence type="predicted"/>
<dbReference type="PANTHER" id="PTHR19965">
    <property type="entry name" value="RNA AND EXPORT FACTOR BINDING PROTEIN"/>
    <property type="match status" value="1"/>
</dbReference>
<organism evidence="5">
    <name type="scientific">Compsopogon caeruleus</name>
    <dbReference type="NCBI Taxonomy" id="31354"/>
    <lineage>
        <taxon>Eukaryota</taxon>
        <taxon>Rhodophyta</taxon>
        <taxon>Compsopogonophyceae</taxon>
        <taxon>Compsopogonales</taxon>
        <taxon>Compsopogonaceae</taxon>
        <taxon>Compsopogon</taxon>
    </lineage>
</organism>
<dbReference type="InterPro" id="IPR012677">
    <property type="entry name" value="Nucleotide-bd_a/b_plait_sf"/>
</dbReference>
<name>A0A7S1XBH5_9RHOD</name>
<dbReference type="InterPro" id="IPR000504">
    <property type="entry name" value="RRM_dom"/>
</dbReference>
<dbReference type="GO" id="GO:0006406">
    <property type="term" value="P:mRNA export from nucleus"/>
    <property type="evidence" value="ECO:0007669"/>
    <property type="project" value="TreeGrafter"/>
</dbReference>
<protein>
    <recommendedName>
        <fullName evidence="4">RRM domain-containing protein</fullName>
    </recommendedName>
</protein>
<dbReference type="SMART" id="SM00360">
    <property type="entry name" value="RRM"/>
    <property type="match status" value="1"/>
</dbReference>
<dbReference type="Pfam" id="PF00076">
    <property type="entry name" value="RRM_1"/>
    <property type="match status" value="1"/>
</dbReference>
<dbReference type="Gene3D" id="3.30.70.330">
    <property type="match status" value="1"/>
</dbReference>
<feature type="compositionally biased region" description="Basic and acidic residues" evidence="3">
    <location>
        <begin position="18"/>
        <end position="27"/>
    </location>
</feature>
<feature type="region of interest" description="Disordered" evidence="3">
    <location>
        <begin position="180"/>
        <end position="222"/>
    </location>
</feature>
<feature type="domain" description="RRM" evidence="4">
    <location>
        <begin position="103"/>
        <end position="180"/>
    </location>
</feature>
<dbReference type="EMBL" id="HBGH01002347">
    <property type="protein sequence ID" value="CAD9225836.1"/>
    <property type="molecule type" value="Transcribed_RNA"/>
</dbReference>
<sequence length="222" mass="23830">MTSMNIDRPLDDIVRETKLKTVLKEGGRTYGRGGRRGRKPRPSSTGNPGRDDVAMTDSAPDLRVEGGGVSKRNKKAKPASQKPPGSPSKAFGNSPPRNKNTGGRVVVANLASKVSTADIRELFGGVGPLRKASVILDALGRSTGTAEVLFQRREDALLAVQQYNNVPLDHRPMSISLSTKAGSISSSVDRRTNVDSGKLKMGSRKPDRAKPRRTSSGSRMRL</sequence>
<evidence type="ECO:0000259" key="4">
    <source>
        <dbReference type="PROSITE" id="PS50102"/>
    </source>
</evidence>
<dbReference type="GO" id="GO:0003729">
    <property type="term" value="F:mRNA binding"/>
    <property type="evidence" value="ECO:0007669"/>
    <property type="project" value="TreeGrafter"/>
</dbReference>
<evidence type="ECO:0000256" key="1">
    <source>
        <dbReference type="ARBA" id="ARBA00022884"/>
    </source>
</evidence>
<feature type="region of interest" description="Disordered" evidence="3">
    <location>
        <begin position="18"/>
        <end position="102"/>
    </location>
</feature>
<dbReference type="SUPFAM" id="SSF54928">
    <property type="entry name" value="RNA-binding domain, RBD"/>
    <property type="match status" value="1"/>
</dbReference>
<accession>A0A7S1XBH5</accession>
<dbReference type="GO" id="GO:0005634">
    <property type="term" value="C:nucleus"/>
    <property type="evidence" value="ECO:0007669"/>
    <property type="project" value="TreeGrafter"/>
</dbReference>
<keyword evidence="1 2" id="KW-0694">RNA-binding</keyword>
<dbReference type="InterPro" id="IPR035979">
    <property type="entry name" value="RBD_domain_sf"/>
</dbReference>
<evidence type="ECO:0000313" key="5">
    <source>
        <dbReference type="EMBL" id="CAD9225836.1"/>
    </source>
</evidence>